<dbReference type="GO" id="GO:0005783">
    <property type="term" value="C:endoplasmic reticulum"/>
    <property type="evidence" value="ECO:0007669"/>
    <property type="project" value="TreeGrafter"/>
</dbReference>
<dbReference type="InterPro" id="IPR005123">
    <property type="entry name" value="Oxoglu/Fe-dep_dioxygenase_dom"/>
</dbReference>
<organism evidence="8 9">
    <name type="scientific">Fragilariopsis cylindrus CCMP1102</name>
    <dbReference type="NCBI Taxonomy" id="635003"/>
    <lineage>
        <taxon>Eukaryota</taxon>
        <taxon>Sar</taxon>
        <taxon>Stramenopiles</taxon>
        <taxon>Ochrophyta</taxon>
        <taxon>Bacillariophyta</taxon>
        <taxon>Bacillariophyceae</taxon>
        <taxon>Bacillariophycidae</taxon>
        <taxon>Bacillariales</taxon>
        <taxon>Bacillariaceae</taxon>
        <taxon>Fragilariopsis</taxon>
    </lineage>
</organism>
<feature type="compositionally biased region" description="Low complexity" evidence="6">
    <location>
        <begin position="31"/>
        <end position="50"/>
    </location>
</feature>
<dbReference type="EMBL" id="KV784361">
    <property type="protein sequence ID" value="OEU13405.1"/>
    <property type="molecule type" value="Genomic_DNA"/>
</dbReference>
<protein>
    <recommendedName>
        <fullName evidence="7">Fe2OG dioxygenase domain-containing protein</fullName>
    </recommendedName>
</protein>
<dbReference type="GO" id="GO:0004656">
    <property type="term" value="F:procollagen-proline 4-dioxygenase activity"/>
    <property type="evidence" value="ECO:0007669"/>
    <property type="project" value="TreeGrafter"/>
</dbReference>
<dbReference type="GO" id="GO:0031418">
    <property type="term" value="F:L-ascorbic acid binding"/>
    <property type="evidence" value="ECO:0007669"/>
    <property type="project" value="InterPro"/>
</dbReference>
<proteinExistence type="predicted"/>
<dbReference type="PROSITE" id="PS51471">
    <property type="entry name" value="FE2OG_OXY"/>
    <property type="match status" value="1"/>
</dbReference>
<dbReference type="InterPro" id="IPR044862">
    <property type="entry name" value="Pro_4_hyd_alph_FE2OG_OXY"/>
</dbReference>
<evidence type="ECO:0000256" key="1">
    <source>
        <dbReference type="ARBA" id="ARBA00001961"/>
    </source>
</evidence>
<evidence type="ECO:0000256" key="6">
    <source>
        <dbReference type="SAM" id="MobiDB-lite"/>
    </source>
</evidence>
<dbReference type="Pfam" id="PF13640">
    <property type="entry name" value="2OG-FeII_Oxy_3"/>
    <property type="match status" value="1"/>
</dbReference>
<keyword evidence="5" id="KW-0408">Iron</keyword>
<keyword evidence="2" id="KW-0479">Metal-binding</keyword>
<dbReference type="InterPro" id="IPR006620">
    <property type="entry name" value="Pro_4_hyd_alph"/>
</dbReference>
<evidence type="ECO:0000259" key="7">
    <source>
        <dbReference type="PROSITE" id="PS51471"/>
    </source>
</evidence>
<dbReference type="OrthoDB" id="420380at2759"/>
<dbReference type="AlphaFoldDB" id="A0A1E7F5X1"/>
<keyword evidence="4" id="KW-0560">Oxidoreductase</keyword>
<dbReference type="SMART" id="SM00702">
    <property type="entry name" value="P4Hc"/>
    <property type="match status" value="1"/>
</dbReference>
<evidence type="ECO:0000256" key="2">
    <source>
        <dbReference type="ARBA" id="ARBA00022723"/>
    </source>
</evidence>
<feature type="domain" description="Fe2OG dioxygenase" evidence="7">
    <location>
        <begin position="159"/>
        <end position="280"/>
    </location>
</feature>
<sequence length="281" mass="31689">MRTLFFSNPSEKEYEEFLKKGSRRRGTTDYSKSAISSASPSASVIDSGSSTCSAQEQSKNEIKVRRATVKPYPEEASIYVIDNFLTEAELVYFDRKIATIPFERSFVDNAECYDKRQPATLVDDSHRTSTFYSFKKSHDSKISALERRIATMLGCWVHQIEALQLVRYQPGEFFGIHHDLGNLLDDDTVQLPPKDHGSKRRLVTLFCYLNTLQDDEGGCTYFPNVGSDSHLRVKPKRGRAVLWSNIGIGGKPDPKTIHAGETVISEAGTKKYGLNIWVCEE</sequence>
<dbReference type="Gene3D" id="2.60.120.620">
    <property type="entry name" value="q2cbj1_9rhob like domain"/>
    <property type="match status" value="1"/>
</dbReference>
<evidence type="ECO:0000256" key="5">
    <source>
        <dbReference type="ARBA" id="ARBA00023004"/>
    </source>
</evidence>
<name>A0A1E7F5X1_9STRA</name>
<dbReference type="Proteomes" id="UP000095751">
    <property type="component" value="Unassembled WGS sequence"/>
</dbReference>
<dbReference type="KEGG" id="fcy:FRACYDRAFT_189308"/>
<keyword evidence="3" id="KW-0223">Dioxygenase</keyword>
<dbReference type="InterPro" id="IPR045054">
    <property type="entry name" value="P4HA-like"/>
</dbReference>
<gene>
    <name evidence="8" type="ORF">FRACYDRAFT_189308</name>
</gene>
<dbReference type="PANTHER" id="PTHR10869:SF246">
    <property type="entry name" value="TRANSMEMBRANE PROLYL 4-HYDROXYLASE"/>
    <property type="match status" value="1"/>
</dbReference>
<evidence type="ECO:0000313" key="9">
    <source>
        <dbReference type="Proteomes" id="UP000095751"/>
    </source>
</evidence>
<keyword evidence="9" id="KW-1185">Reference proteome</keyword>
<evidence type="ECO:0000313" key="8">
    <source>
        <dbReference type="EMBL" id="OEU13405.1"/>
    </source>
</evidence>
<evidence type="ECO:0000256" key="4">
    <source>
        <dbReference type="ARBA" id="ARBA00023002"/>
    </source>
</evidence>
<evidence type="ECO:0000256" key="3">
    <source>
        <dbReference type="ARBA" id="ARBA00022964"/>
    </source>
</evidence>
<feature type="region of interest" description="Disordered" evidence="6">
    <location>
        <begin position="17"/>
        <end position="50"/>
    </location>
</feature>
<comment type="cofactor">
    <cofactor evidence="1">
        <name>L-ascorbate</name>
        <dbReference type="ChEBI" id="CHEBI:38290"/>
    </cofactor>
</comment>
<accession>A0A1E7F5X1</accession>
<dbReference type="InParanoid" id="A0A1E7F5X1"/>
<dbReference type="GO" id="GO:0005506">
    <property type="term" value="F:iron ion binding"/>
    <property type="evidence" value="ECO:0007669"/>
    <property type="project" value="InterPro"/>
</dbReference>
<reference evidence="8 9" key="1">
    <citation type="submission" date="2016-09" db="EMBL/GenBank/DDBJ databases">
        <title>Extensive genetic diversity and differential bi-allelic expression allows diatom success in the polar Southern Ocean.</title>
        <authorList>
            <consortium name="DOE Joint Genome Institute"/>
            <person name="Mock T."/>
            <person name="Otillar R.P."/>
            <person name="Strauss J."/>
            <person name="Dupont C."/>
            <person name="Frickenhaus S."/>
            <person name="Maumus F."/>
            <person name="Mcmullan M."/>
            <person name="Sanges R."/>
            <person name="Schmutz J."/>
            <person name="Toseland A."/>
            <person name="Valas R."/>
            <person name="Veluchamy A."/>
            <person name="Ward B.J."/>
            <person name="Allen A."/>
            <person name="Barry K."/>
            <person name="Falciatore A."/>
            <person name="Ferrante M."/>
            <person name="Fortunato A.E."/>
            <person name="Gloeckner G."/>
            <person name="Gruber A."/>
            <person name="Hipkin R."/>
            <person name="Janech M."/>
            <person name="Kroth P."/>
            <person name="Leese F."/>
            <person name="Lindquist E."/>
            <person name="Lyon B.R."/>
            <person name="Martin J."/>
            <person name="Mayer C."/>
            <person name="Parker M."/>
            <person name="Quesneville H."/>
            <person name="Raymond J."/>
            <person name="Uhlig C."/>
            <person name="Valentin K.U."/>
            <person name="Worden A.Z."/>
            <person name="Armbrust E.V."/>
            <person name="Bowler C."/>
            <person name="Green B."/>
            <person name="Moulton V."/>
            <person name="Van Oosterhout C."/>
            <person name="Grigoriev I."/>
        </authorList>
    </citation>
    <scope>NUCLEOTIDE SEQUENCE [LARGE SCALE GENOMIC DNA]</scope>
    <source>
        <strain evidence="8 9">CCMP1102</strain>
    </source>
</reference>
<dbReference type="PANTHER" id="PTHR10869">
    <property type="entry name" value="PROLYL 4-HYDROXYLASE ALPHA SUBUNIT"/>
    <property type="match status" value="1"/>
</dbReference>